<feature type="transmembrane region" description="Helical" evidence="7">
    <location>
        <begin position="151"/>
        <end position="170"/>
    </location>
</feature>
<evidence type="ECO:0000256" key="5">
    <source>
        <dbReference type="ARBA" id="ARBA00022989"/>
    </source>
</evidence>
<keyword evidence="3" id="KW-1003">Cell membrane</keyword>
<comment type="similarity">
    <text evidence="2">Belongs to the UPF0056 (MarC) family.</text>
</comment>
<comment type="subcellular location">
    <subcellularLocation>
        <location evidence="1">Cell membrane</location>
        <topology evidence="1">Multi-pass membrane protein</topology>
    </subcellularLocation>
</comment>
<feature type="transmembrane region" description="Helical" evidence="7">
    <location>
        <begin position="72"/>
        <end position="94"/>
    </location>
</feature>
<dbReference type="GO" id="GO:0005886">
    <property type="term" value="C:plasma membrane"/>
    <property type="evidence" value="ECO:0007669"/>
    <property type="project" value="UniProtKB-SubCell"/>
</dbReference>
<feature type="transmembrane region" description="Helical" evidence="7">
    <location>
        <begin position="182"/>
        <end position="203"/>
    </location>
</feature>
<evidence type="ECO:0000256" key="7">
    <source>
        <dbReference type="SAM" id="Phobius"/>
    </source>
</evidence>
<name>A0A382VWX1_9ZZZZ</name>
<keyword evidence="6 7" id="KW-0472">Membrane</keyword>
<evidence type="ECO:0000256" key="1">
    <source>
        <dbReference type="ARBA" id="ARBA00004651"/>
    </source>
</evidence>
<feature type="transmembrane region" description="Helical" evidence="7">
    <location>
        <begin position="12"/>
        <end position="32"/>
    </location>
</feature>
<dbReference type="PANTHER" id="PTHR33508">
    <property type="entry name" value="UPF0056 MEMBRANE PROTEIN YHCE"/>
    <property type="match status" value="1"/>
</dbReference>
<dbReference type="NCBIfam" id="TIGR00427">
    <property type="entry name" value="NAAT family transporter"/>
    <property type="match status" value="1"/>
</dbReference>
<evidence type="ECO:0000256" key="2">
    <source>
        <dbReference type="ARBA" id="ARBA00009784"/>
    </source>
</evidence>
<evidence type="ECO:0000256" key="4">
    <source>
        <dbReference type="ARBA" id="ARBA00022692"/>
    </source>
</evidence>
<accession>A0A382VWX1</accession>
<keyword evidence="5 7" id="KW-1133">Transmembrane helix</keyword>
<evidence type="ECO:0000256" key="6">
    <source>
        <dbReference type="ARBA" id="ARBA00023136"/>
    </source>
</evidence>
<reference evidence="8" key="1">
    <citation type="submission" date="2018-05" db="EMBL/GenBank/DDBJ databases">
        <authorList>
            <person name="Lanie J.A."/>
            <person name="Ng W.-L."/>
            <person name="Kazmierczak K.M."/>
            <person name="Andrzejewski T.M."/>
            <person name="Davidsen T.M."/>
            <person name="Wayne K.J."/>
            <person name="Tettelin H."/>
            <person name="Glass J.I."/>
            <person name="Rusch D."/>
            <person name="Podicherti R."/>
            <person name="Tsui H.-C.T."/>
            <person name="Winkler M.E."/>
        </authorList>
    </citation>
    <scope>NUCLEOTIDE SEQUENCE</scope>
</reference>
<protein>
    <submittedName>
        <fullName evidence="8">Uncharacterized protein</fullName>
    </submittedName>
</protein>
<gene>
    <name evidence="8" type="ORF">METZ01_LOCUS403202</name>
</gene>
<dbReference type="Pfam" id="PF01914">
    <property type="entry name" value="MarC"/>
    <property type="match status" value="1"/>
</dbReference>
<feature type="transmembrane region" description="Helical" evidence="7">
    <location>
        <begin position="114"/>
        <end position="139"/>
    </location>
</feature>
<organism evidence="8">
    <name type="scientific">marine metagenome</name>
    <dbReference type="NCBI Taxonomy" id="408172"/>
    <lineage>
        <taxon>unclassified sequences</taxon>
        <taxon>metagenomes</taxon>
        <taxon>ecological metagenomes</taxon>
    </lineage>
</organism>
<dbReference type="PANTHER" id="PTHR33508:SF1">
    <property type="entry name" value="UPF0056 MEMBRANE PROTEIN YHCE"/>
    <property type="match status" value="1"/>
</dbReference>
<dbReference type="EMBL" id="UINC01154844">
    <property type="protein sequence ID" value="SVD50348.1"/>
    <property type="molecule type" value="Genomic_DNA"/>
</dbReference>
<proteinExistence type="inferred from homology"/>
<evidence type="ECO:0000256" key="3">
    <source>
        <dbReference type="ARBA" id="ARBA00022475"/>
    </source>
</evidence>
<dbReference type="AlphaFoldDB" id="A0A382VWX1"/>
<sequence>MIETLSSTFLNNFVLIFVAIDPFALIPIFAGITHGLQKKEIKSIYLRATFISFLILLFFSLVGGSLLDIMGININSFKIIGGLFLIVVAFEMVFEKRDERRQNLADTAKDDISVISLATFPLAIPLIAGPGAITITMLISEKSGPNIIDQIINFIPITFAIILAGISMWLSSKLVEKLSMSLLSVVQRVFGLLLGALAIEYVISGIKNTFGIG</sequence>
<dbReference type="InterPro" id="IPR002771">
    <property type="entry name" value="Multi_antbiot-R_MarC"/>
</dbReference>
<evidence type="ECO:0000313" key="8">
    <source>
        <dbReference type="EMBL" id="SVD50348.1"/>
    </source>
</evidence>
<feature type="transmembrane region" description="Helical" evidence="7">
    <location>
        <begin position="44"/>
        <end position="66"/>
    </location>
</feature>
<keyword evidence="4 7" id="KW-0812">Transmembrane</keyword>